<proteinExistence type="predicted"/>
<protein>
    <submittedName>
        <fullName evidence="1">Uncharacterized protein</fullName>
    </submittedName>
</protein>
<gene>
    <name evidence="1" type="ORF">PIB30_068054</name>
</gene>
<comment type="caution">
    <text evidence="1">The sequence shown here is derived from an EMBL/GenBank/DDBJ whole genome shotgun (WGS) entry which is preliminary data.</text>
</comment>
<evidence type="ECO:0000313" key="2">
    <source>
        <dbReference type="Proteomes" id="UP001341840"/>
    </source>
</evidence>
<organism evidence="1 2">
    <name type="scientific">Stylosanthes scabra</name>
    <dbReference type="NCBI Taxonomy" id="79078"/>
    <lineage>
        <taxon>Eukaryota</taxon>
        <taxon>Viridiplantae</taxon>
        <taxon>Streptophyta</taxon>
        <taxon>Embryophyta</taxon>
        <taxon>Tracheophyta</taxon>
        <taxon>Spermatophyta</taxon>
        <taxon>Magnoliopsida</taxon>
        <taxon>eudicotyledons</taxon>
        <taxon>Gunneridae</taxon>
        <taxon>Pentapetalae</taxon>
        <taxon>rosids</taxon>
        <taxon>fabids</taxon>
        <taxon>Fabales</taxon>
        <taxon>Fabaceae</taxon>
        <taxon>Papilionoideae</taxon>
        <taxon>50 kb inversion clade</taxon>
        <taxon>dalbergioids sensu lato</taxon>
        <taxon>Dalbergieae</taxon>
        <taxon>Pterocarpus clade</taxon>
        <taxon>Stylosanthes</taxon>
    </lineage>
</organism>
<reference evidence="1 2" key="1">
    <citation type="journal article" date="2023" name="Plants (Basel)">
        <title>Bridging the Gap: Combining Genomics and Transcriptomics Approaches to Understand Stylosanthes scabra, an Orphan Legume from the Brazilian Caatinga.</title>
        <authorList>
            <person name="Ferreira-Neto J.R.C."/>
            <person name="da Silva M.D."/>
            <person name="Binneck E."/>
            <person name="de Melo N.F."/>
            <person name="da Silva R.H."/>
            <person name="de Melo A.L.T.M."/>
            <person name="Pandolfi V."/>
            <person name="Bustamante F.O."/>
            <person name="Brasileiro-Vidal A.C."/>
            <person name="Benko-Iseppon A.M."/>
        </authorList>
    </citation>
    <scope>NUCLEOTIDE SEQUENCE [LARGE SCALE GENOMIC DNA]</scope>
    <source>
        <tissue evidence="1">Leaves</tissue>
    </source>
</reference>
<keyword evidence="2" id="KW-1185">Reference proteome</keyword>
<evidence type="ECO:0000313" key="1">
    <source>
        <dbReference type="EMBL" id="MED6125382.1"/>
    </source>
</evidence>
<dbReference type="Proteomes" id="UP001341840">
    <property type="component" value="Unassembled WGS sequence"/>
</dbReference>
<name>A0ABU6RN00_9FABA</name>
<sequence>MPLTMRPCQQHGDLNDTDSIRCKLHYWNSESAARVGVSGLSIRSGALAGGSPKFRKDFGHHVLAPLPGINQIDNIVLIGSLT</sequence>
<dbReference type="EMBL" id="JASCZI010030930">
    <property type="protein sequence ID" value="MED6125382.1"/>
    <property type="molecule type" value="Genomic_DNA"/>
</dbReference>
<accession>A0ABU6RN00</accession>